<comment type="caution">
    <text evidence="1">The sequence shown here is derived from an EMBL/GenBank/DDBJ whole genome shotgun (WGS) entry which is preliminary data.</text>
</comment>
<organism evidence="1">
    <name type="scientific">mine drainage metagenome</name>
    <dbReference type="NCBI Taxonomy" id="410659"/>
    <lineage>
        <taxon>unclassified sequences</taxon>
        <taxon>metagenomes</taxon>
        <taxon>ecological metagenomes</taxon>
    </lineage>
</organism>
<proteinExistence type="predicted"/>
<reference evidence="1" key="1">
    <citation type="submission" date="2009-10" db="EMBL/GenBank/DDBJ databases">
        <title>Diversity of trophic interactions inside an arsenic-rich microbial ecosystem.</title>
        <authorList>
            <person name="Bertin P.N."/>
            <person name="Heinrich-Salmeron A."/>
            <person name="Pelletier E."/>
            <person name="Goulhen-Chollet F."/>
            <person name="Arsene-Ploetze F."/>
            <person name="Gallien S."/>
            <person name="Calteau A."/>
            <person name="Vallenet D."/>
            <person name="Casiot C."/>
            <person name="Chane-Woon-Ming B."/>
            <person name="Giloteaux L."/>
            <person name="Barakat M."/>
            <person name="Bonnefoy V."/>
            <person name="Bruneel O."/>
            <person name="Chandler M."/>
            <person name="Cleiss J."/>
            <person name="Duran R."/>
            <person name="Elbaz-Poulichet F."/>
            <person name="Fonknechten N."/>
            <person name="Lauga B."/>
            <person name="Mornico D."/>
            <person name="Ortet P."/>
            <person name="Schaeffer C."/>
            <person name="Siguier P."/>
            <person name="Alexander Thil Smith A."/>
            <person name="Van Dorsselaer A."/>
            <person name="Weissenbach J."/>
            <person name="Medigue C."/>
            <person name="Le Paslier D."/>
        </authorList>
    </citation>
    <scope>NUCLEOTIDE SEQUENCE</scope>
</reference>
<gene>
    <name evidence="1" type="ORF">CARN3_0870</name>
</gene>
<accession>E6PY95</accession>
<dbReference type="EMBL" id="CABN01000067">
    <property type="protein sequence ID" value="CBH99904.1"/>
    <property type="molecule type" value="Genomic_DNA"/>
</dbReference>
<sequence>MGARGWPLADDDVKLEVFERGIEFFFEDRLEAVDFVEKEHLFVAEIGEDGGHVALNLECWTRGLLESDVEFVGDDGGKGGFAKAGRSGEHDVIESFAAGFGGFESNGELLLGFGLADELAQPAGAELEFKAVFFASAGGADESFGSVIGVGVFAACHAEGSLQGPTELVQIALVQMAA</sequence>
<name>E6PY95_9ZZZZ</name>
<evidence type="ECO:0000313" key="1">
    <source>
        <dbReference type="EMBL" id="CBH99904.1"/>
    </source>
</evidence>
<protein>
    <submittedName>
        <fullName evidence="1">Uncharacterized protein</fullName>
    </submittedName>
</protein>
<dbReference type="AlphaFoldDB" id="E6PY95"/>